<accession>A0ABX9JZJ7</accession>
<protein>
    <submittedName>
        <fullName evidence="2">Uncharacterized protein</fullName>
    </submittedName>
</protein>
<comment type="caution">
    <text evidence="2">The sequence shown here is derived from an EMBL/GenBank/DDBJ whole genome shotgun (WGS) entry which is preliminary data.</text>
</comment>
<dbReference type="RefSeq" id="WP_245682805.1">
    <property type="nucleotide sequence ID" value="NZ_CP011509.1"/>
</dbReference>
<keyword evidence="1" id="KW-0472">Membrane</keyword>
<evidence type="ECO:0000256" key="1">
    <source>
        <dbReference type="SAM" id="Phobius"/>
    </source>
</evidence>
<reference evidence="2 3" key="1">
    <citation type="submission" date="2018-08" db="EMBL/GenBank/DDBJ databases">
        <title>Genomic Encyclopedia of Archaeal and Bacterial Type Strains, Phase II (KMG-II): from individual species to whole genera.</title>
        <authorList>
            <person name="Goeker M."/>
        </authorList>
    </citation>
    <scope>NUCLEOTIDE SEQUENCE [LARGE SCALE GENOMIC DNA]</scope>
    <source>
        <strain evidence="2 3">DSM 2261</strain>
    </source>
</reference>
<keyword evidence="3" id="KW-1185">Reference proteome</keyword>
<proteinExistence type="predicted"/>
<feature type="transmembrane region" description="Helical" evidence="1">
    <location>
        <begin position="167"/>
        <end position="187"/>
    </location>
</feature>
<keyword evidence="1" id="KW-1133">Transmembrane helix</keyword>
<feature type="transmembrane region" description="Helical" evidence="1">
    <location>
        <begin position="135"/>
        <end position="155"/>
    </location>
</feature>
<keyword evidence="1" id="KW-0812">Transmembrane</keyword>
<name>A0ABX9JZJ7_9BACT</name>
<sequence length="300" mass="33400">MGPEQPRLRELGVVEEELLGRGWRGAFFGNLLVTFTELAYVFIDYQVFRGALLLPVLRALHVLWVLGVLGLLLSRRGRLSPKLINGAFAAGVLPFLPLFALAEYFMTGSGLIWVPMTGHRLVMLSIGVLAPTGMWLGGGLIAAFALEAVVLWFSLGLGSHPGVRSPWEPWVTLIYGGVAAAMLAYRVRSHTIELKLRQVRAEAEALERLARLFLAVRDATNTPLQTLELSIALLRQRSPESEPTIAAMERAVHRVRSLTQRLGSVDPLLVWREGDESFDADTMLRHLEEDLARALERRRH</sequence>
<evidence type="ECO:0000313" key="2">
    <source>
        <dbReference type="EMBL" id="REG29877.1"/>
    </source>
</evidence>
<feature type="transmembrane region" description="Helical" evidence="1">
    <location>
        <begin position="55"/>
        <end position="74"/>
    </location>
</feature>
<gene>
    <name evidence="2" type="ORF">ATI61_107574</name>
</gene>
<dbReference type="EMBL" id="QUMU01000007">
    <property type="protein sequence ID" value="REG29877.1"/>
    <property type="molecule type" value="Genomic_DNA"/>
</dbReference>
<evidence type="ECO:0000313" key="3">
    <source>
        <dbReference type="Proteomes" id="UP000256345"/>
    </source>
</evidence>
<feature type="transmembrane region" description="Helical" evidence="1">
    <location>
        <begin position="86"/>
        <end position="106"/>
    </location>
</feature>
<feature type="transmembrane region" description="Helical" evidence="1">
    <location>
        <begin position="25"/>
        <end position="43"/>
    </location>
</feature>
<organism evidence="2 3">
    <name type="scientific">Archangium gephyra</name>
    <dbReference type="NCBI Taxonomy" id="48"/>
    <lineage>
        <taxon>Bacteria</taxon>
        <taxon>Pseudomonadati</taxon>
        <taxon>Myxococcota</taxon>
        <taxon>Myxococcia</taxon>
        <taxon>Myxococcales</taxon>
        <taxon>Cystobacterineae</taxon>
        <taxon>Archangiaceae</taxon>
        <taxon>Archangium</taxon>
    </lineage>
</organism>
<dbReference type="Proteomes" id="UP000256345">
    <property type="component" value="Unassembled WGS sequence"/>
</dbReference>